<dbReference type="EMBL" id="BMAR01000005">
    <property type="protein sequence ID" value="GFR43150.1"/>
    <property type="molecule type" value="Genomic_DNA"/>
</dbReference>
<proteinExistence type="predicted"/>
<sequence>MVFGQRLSRFPESNHTSIEAFAIMRQWTYVALLITSFLAFVSPADISDAALDGFSNGGTPANFMSSLGVRAVAPMYAVIPMEGKNLTVSLTLWLRRVGATGSPYGMPHQSKDAIRILVWVDNPADLQLRKYGHLLLPAEQGVWQPELLLETVQPGPILPAKLEYGKKQINEIGDPRVRPYTFRVELPAGAGNCFKVIETSYPKHKAPLCLPPAAGDGVCATLAPATQYTDMAPALWFAIGPTRDFKSTRDWRGFQISVATRVSSFLSYHIAMNTTGLLLYVDELMRLYLMNIPDLRQYVEAGTLRLIDWLMNERAHDDNDGRGRPLGYNYDQALFAGHALLGLSACGANLMLVMTDLDEFLYTPQPGIRWPEPYKNCLSHMNTEGKLPIAQFKLQRVEVVSTKWHPVNEHELWSDPGRSLPRFVSAVSGGDSGVPTVLKGTLSPRHPLAEYDWIYKEPLSLFHTKPVIVPAAEHVLFFVHEGVPVHGRSQLVDISCLTMLHVVNQFKSRRNDSVDHTYKLREFRHWLFSEDGASFKGAGH</sequence>
<evidence type="ECO:0000313" key="1">
    <source>
        <dbReference type="EMBL" id="GFR43150.1"/>
    </source>
</evidence>
<organism evidence="1 2">
    <name type="scientific">Astrephomene gubernaculifera</name>
    <dbReference type="NCBI Taxonomy" id="47775"/>
    <lineage>
        <taxon>Eukaryota</taxon>
        <taxon>Viridiplantae</taxon>
        <taxon>Chlorophyta</taxon>
        <taxon>core chlorophytes</taxon>
        <taxon>Chlorophyceae</taxon>
        <taxon>CS clade</taxon>
        <taxon>Chlamydomonadales</taxon>
        <taxon>Astrephomenaceae</taxon>
        <taxon>Astrephomene</taxon>
    </lineage>
</organism>
<reference evidence="1 2" key="1">
    <citation type="journal article" date="2021" name="Sci. Rep.">
        <title>Genome sequencing of the multicellular alga Astrephomene provides insights into convergent evolution of germ-soma differentiation.</title>
        <authorList>
            <person name="Yamashita S."/>
            <person name="Yamamoto K."/>
            <person name="Matsuzaki R."/>
            <person name="Suzuki S."/>
            <person name="Yamaguchi H."/>
            <person name="Hirooka S."/>
            <person name="Minakuchi Y."/>
            <person name="Miyagishima S."/>
            <person name="Kawachi M."/>
            <person name="Toyoda A."/>
            <person name="Nozaki H."/>
        </authorList>
    </citation>
    <scope>NUCLEOTIDE SEQUENCE [LARGE SCALE GENOMIC DNA]</scope>
    <source>
        <strain evidence="1 2">NIES-4017</strain>
    </source>
</reference>
<evidence type="ECO:0000313" key="2">
    <source>
        <dbReference type="Proteomes" id="UP001054857"/>
    </source>
</evidence>
<dbReference type="Proteomes" id="UP001054857">
    <property type="component" value="Unassembled WGS sequence"/>
</dbReference>
<accession>A0AAD3DJU7</accession>
<comment type="caution">
    <text evidence="1">The sequence shown here is derived from an EMBL/GenBank/DDBJ whole genome shotgun (WGS) entry which is preliminary data.</text>
</comment>
<evidence type="ECO:0008006" key="3">
    <source>
        <dbReference type="Google" id="ProtNLM"/>
    </source>
</evidence>
<protein>
    <recommendedName>
        <fullName evidence="3">Glycosyltransferase family 92 protein</fullName>
    </recommendedName>
</protein>
<keyword evidence="2" id="KW-1185">Reference proteome</keyword>
<gene>
    <name evidence="1" type="ORF">Agub_g4174</name>
</gene>
<name>A0AAD3DJU7_9CHLO</name>
<dbReference type="AlphaFoldDB" id="A0AAD3DJU7"/>